<dbReference type="EMBL" id="CP013278">
    <property type="protein sequence ID" value="AND28602.1"/>
    <property type="molecule type" value="Genomic_DNA"/>
</dbReference>
<reference evidence="2" key="1">
    <citation type="journal article" date="2017" name="Res. Microbiol.">
        <title>Comparative genomics of extrachromosomal elements in Bacillus thuringiensis subsp. israelensis.</title>
        <authorList>
            <person name="Bolotin A."/>
            <person name="Gillis A."/>
            <person name="Sanchis V."/>
            <person name="Nielsen-LeRoux C."/>
            <person name="Mahillon J."/>
            <person name="Lereclus D."/>
            <person name="Sorokin A."/>
        </authorList>
    </citation>
    <scope>NUCLEOTIDE SEQUENCE</scope>
    <source>
        <strain evidence="2">AM65-52</strain>
        <plasmid evidence="2">pAM65-52-3-235K</plasmid>
    </source>
</reference>
<dbReference type="AlphaFoldDB" id="A0A160LK63"/>
<feature type="transmembrane region" description="Helical" evidence="1">
    <location>
        <begin position="55"/>
        <end position="73"/>
    </location>
</feature>
<name>A0A160LK63_BACTI</name>
<keyword evidence="1" id="KW-0472">Membrane</keyword>
<proteinExistence type="predicted"/>
<protein>
    <submittedName>
        <fullName evidence="2">Uncharacterized protein</fullName>
    </submittedName>
</protein>
<dbReference type="PATRIC" id="fig|1430.6.peg.2028"/>
<geneLocation type="plasmid" evidence="2">
    <name>pAM65-52-3-235K</name>
</geneLocation>
<gene>
    <name evidence="2" type="ORF">ATN07_33380</name>
</gene>
<evidence type="ECO:0000256" key="1">
    <source>
        <dbReference type="SAM" id="Phobius"/>
    </source>
</evidence>
<dbReference type="RefSeq" id="WP_000733263.1">
    <property type="nucleotide sequence ID" value="NZ_CP013278.1"/>
</dbReference>
<sequence length="82" mass="9503">MKKLIESIKREVRETLDCCKKPLWTLRYFFFGWAIGGVIATAYSYKLEEIDTYDVFIRITAAIIMFLLPLAFGEKNEIGSSE</sequence>
<accession>A0A160LK63</accession>
<evidence type="ECO:0000313" key="2">
    <source>
        <dbReference type="EMBL" id="AND28602.1"/>
    </source>
</evidence>
<keyword evidence="2" id="KW-0614">Plasmid</keyword>
<feature type="transmembrane region" description="Helical" evidence="1">
    <location>
        <begin position="26"/>
        <end position="43"/>
    </location>
</feature>
<organism evidence="2">
    <name type="scientific">Bacillus thuringiensis subsp. israelensis</name>
    <dbReference type="NCBI Taxonomy" id="1430"/>
    <lineage>
        <taxon>Bacteria</taxon>
        <taxon>Bacillati</taxon>
        <taxon>Bacillota</taxon>
        <taxon>Bacilli</taxon>
        <taxon>Bacillales</taxon>
        <taxon>Bacillaceae</taxon>
        <taxon>Bacillus</taxon>
        <taxon>Bacillus cereus group</taxon>
    </lineage>
</organism>
<keyword evidence="1" id="KW-1133">Transmembrane helix</keyword>
<keyword evidence="1" id="KW-0812">Transmembrane</keyword>